<reference evidence="2" key="1">
    <citation type="submission" date="2016-09" db="EMBL/GenBank/DDBJ databases">
        <title>Complete Genome Sequence of Brevibacterium aurantiacum SMQ-1335.</title>
        <authorList>
            <person name="de Melo A.G."/>
            <person name="Labrie S.J."/>
            <person name="Dumaresq J."/>
            <person name="Roberts R.J."/>
            <person name="Tremblay D.M."/>
            <person name="Moineau S."/>
        </authorList>
    </citation>
    <scope>NUCLEOTIDE SEQUENCE</scope>
    <source>
        <strain evidence="2">SMQ-1335</strain>
    </source>
</reference>
<keyword evidence="8" id="KW-1185">Reference proteome</keyword>
<dbReference type="InterPro" id="IPR000801">
    <property type="entry name" value="Esterase-like"/>
</dbReference>
<dbReference type="PATRIC" id="fig|1703.10.peg.1097"/>
<dbReference type="Pfam" id="PF00756">
    <property type="entry name" value="Esterase"/>
    <property type="match status" value="1"/>
</dbReference>
<dbReference type="AlphaFoldDB" id="A0A1D7W1A2"/>
<evidence type="ECO:0000313" key="7">
    <source>
        <dbReference type="Proteomes" id="UP000218620"/>
    </source>
</evidence>
<dbReference type="Proteomes" id="UP000094793">
    <property type="component" value="Chromosome"/>
</dbReference>
<dbReference type="PANTHER" id="PTHR48098">
    <property type="entry name" value="ENTEROCHELIN ESTERASE-RELATED"/>
    <property type="match status" value="1"/>
</dbReference>
<reference evidence="3 9" key="6">
    <citation type="submission" date="2017-12" db="EMBL/GenBank/DDBJ databases">
        <authorList>
            <person name="Levesque S."/>
        </authorList>
    </citation>
    <scope>NUCLEOTIDE SEQUENCE [LARGE SCALE GENOMIC DNA]</scope>
    <source>
        <strain evidence="3 9">SMQ-1420</strain>
    </source>
</reference>
<dbReference type="SUPFAM" id="SSF53474">
    <property type="entry name" value="alpha/beta-Hydrolases"/>
    <property type="match status" value="1"/>
</dbReference>
<reference evidence="3 9" key="7">
    <citation type="submission" date="2019-01" db="EMBL/GenBank/DDBJ databases">
        <title>Comparative genomic analysis of Brevibacterium aurantiacum sheds light on its evolution and its adaptation to smear-ripened cheeses.</title>
        <authorList>
            <person name="Moineau S."/>
        </authorList>
    </citation>
    <scope>NUCLEOTIDE SEQUENCE [LARGE SCALE GENOMIC DNA]</scope>
    <source>
        <strain evidence="3 9">SMQ-1420</strain>
    </source>
</reference>
<feature type="region of interest" description="Disordered" evidence="1">
    <location>
        <begin position="327"/>
        <end position="378"/>
    </location>
</feature>
<dbReference type="EMBL" id="CP025334">
    <property type="protein sequence ID" value="AZT96513.1"/>
    <property type="molecule type" value="Genomic_DNA"/>
</dbReference>
<reference evidence="5" key="5">
    <citation type="submission" date="2017-03" db="EMBL/GenBank/DDBJ databases">
        <authorList>
            <person name="Afonso C.L."/>
            <person name="Miller P.J."/>
            <person name="Scott M.A."/>
            <person name="Spackman E."/>
            <person name="Goraichik I."/>
            <person name="Dimitrov K.M."/>
            <person name="Suarez D.L."/>
            <person name="Swayne D.E."/>
        </authorList>
    </citation>
    <scope>NUCLEOTIDE SEQUENCE [LARGE SCALE GENOMIC DNA]</scope>
    <source>
        <strain evidence="5">ATCC 9175</strain>
    </source>
</reference>
<dbReference type="EMBL" id="CP017150">
    <property type="protein sequence ID" value="AOP52783.1"/>
    <property type="molecule type" value="Genomic_DNA"/>
</dbReference>
<dbReference type="GO" id="GO:0016787">
    <property type="term" value="F:hydrolase activity"/>
    <property type="evidence" value="ECO:0007669"/>
    <property type="project" value="UniProtKB-KW"/>
</dbReference>
<reference evidence="4 7" key="3">
    <citation type="journal article" date="2017" name="Elife">
        <title>Extensive horizontal gene transfer in cheese-associated bacteria.</title>
        <authorList>
            <person name="Bonham K.S."/>
            <person name="Wolfe B.E."/>
            <person name="Dutton R.J."/>
        </authorList>
    </citation>
    <scope>NUCLEOTIDE SEQUENCE [LARGE SCALE GENOMIC DNA]</scope>
    <source>
        <strain evidence="4 7">962_8</strain>
    </source>
</reference>
<evidence type="ECO:0000256" key="1">
    <source>
        <dbReference type="SAM" id="MobiDB-lite"/>
    </source>
</evidence>
<gene>
    <name evidence="5" type="ORF">BAUR9175_02481</name>
    <name evidence="2" type="ORF">BLSMQ_1071</name>
    <name evidence="4" type="ORF">CIK65_15135</name>
    <name evidence="3" type="ORF">CXR27_05420</name>
</gene>
<evidence type="ECO:0000313" key="2">
    <source>
        <dbReference type="EMBL" id="AOP52783.1"/>
    </source>
</evidence>
<dbReference type="Proteomes" id="UP000282731">
    <property type="component" value="Chromosome"/>
</dbReference>
<reference evidence="8" key="4">
    <citation type="submission" date="2017-03" db="EMBL/GenBank/DDBJ databases">
        <authorList>
            <person name="Monnet C."/>
        </authorList>
    </citation>
    <scope>NUCLEOTIDE SEQUENCE [LARGE SCALE GENOMIC DNA]</scope>
    <source>
        <strain evidence="8">ATCC 9175</strain>
    </source>
</reference>
<reference evidence="6" key="2">
    <citation type="submission" date="2016-09" db="EMBL/GenBank/DDBJ databases">
        <title>Complete Genome Sequence of Brevibacterium linens SMQ-1335.</title>
        <authorList>
            <person name="de Melo A.G."/>
            <person name="Labrie S.J."/>
            <person name="Dumaresq J."/>
            <person name="Roberts R.J."/>
            <person name="Tremblay D.M."/>
            <person name="Moineau S."/>
        </authorList>
    </citation>
    <scope>NUCLEOTIDE SEQUENCE [LARGE SCALE GENOMIC DNA]</scope>
    <source>
        <strain evidence="6">SMQ-1335</strain>
    </source>
</reference>
<evidence type="ECO:0000313" key="6">
    <source>
        <dbReference type="Proteomes" id="UP000094793"/>
    </source>
</evidence>
<dbReference type="Gene3D" id="3.40.50.1820">
    <property type="entry name" value="alpha/beta hydrolase"/>
    <property type="match status" value="1"/>
</dbReference>
<dbReference type="RefSeq" id="WP_069599702.1">
    <property type="nucleotide sequence ID" value="NZ_BJME01000003.1"/>
</dbReference>
<dbReference type="eggNOG" id="COG0627">
    <property type="taxonomic scope" value="Bacteria"/>
</dbReference>
<dbReference type="Proteomes" id="UP000234525">
    <property type="component" value="Unassembled WGS sequence"/>
</dbReference>
<evidence type="ECO:0000313" key="3">
    <source>
        <dbReference type="EMBL" id="AZT96513.1"/>
    </source>
</evidence>
<dbReference type="InterPro" id="IPR029058">
    <property type="entry name" value="AB_hydrolase_fold"/>
</dbReference>
<evidence type="ECO:0000313" key="8">
    <source>
        <dbReference type="Proteomes" id="UP000234525"/>
    </source>
</evidence>
<dbReference type="EMBL" id="FXZB01000017">
    <property type="protein sequence ID" value="SMX87406.1"/>
    <property type="molecule type" value="Genomic_DNA"/>
</dbReference>
<dbReference type="Proteomes" id="UP000218620">
    <property type="component" value="Unassembled WGS sequence"/>
</dbReference>
<dbReference type="OrthoDB" id="184858at2"/>
<proteinExistence type="predicted"/>
<evidence type="ECO:0000313" key="4">
    <source>
        <dbReference type="EMBL" id="PCC41647.1"/>
    </source>
</evidence>
<dbReference type="InterPro" id="IPR050583">
    <property type="entry name" value="Mycobacterial_A85_antigen"/>
</dbReference>
<evidence type="ECO:0000313" key="5">
    <source>
        <dbReference type="EMBL" id="SMX87406.1"/>
    </source>
</evidence>
<accession>A0A1D7W1A2</accession>
<keyword evidence="5" id="KW-0378">Hydrolase</keyword>
<evidence type="ECO:0000313" key="9">
    <source>
        <dbReference type="Proteomes" id="UP000282731"/>
    </source>
</evidence>
<dbReference type="GO" id="GO:0016747">
    <property type="term" value="F:acyltransferase activity, transferring groups other than amino-acyl groups"/>
    <property type="evidence" value="ECO:0007669"/>
    <property type="project" value="TreeGrafter"/>
</dbReference>
<protein>
    <submittedName>
        <fullName evidence="2">Putative secreted protein</fullName>
    </submittedName>
    <submittedName>
        <fullName evidence="5">S-formylglutathione hydrolase FrmB</fullName>
    </submittedName>
</protein>
<sequence length="548" mass="60480">MRRSILFAVGARAIRSLTAARSNRGRFPTLDQNSSFLGPEPRGKEARKWHIRDKRKLSNRLREFFIYSPALGRTVGVRVLLPGIPQEVSPVIHLYHGGGDDFRSWTDFGAAEELTLNSPYLVVMPDAGAGTYSRVAVGSEVHDWPTFHTKEIPEFLAKNFSVDFAPDNQLLAGLSMGGYGAMKYAAWHPDRYSWAAAFSSPLDPLSAVPAFDIIAMREGAKSMTLFGDPVADRNEWIANSPYGLAENLQGLHLWLSAGSGSLEESKDRDLLESMVNQQGERFSARLNSLGIRHSWFPRTTGLHNWISWERELGAWLKTLRRQRDYASSDHRSVERRGGDLERRGGSLEPSGSIVEDHDAPRPESTTVNNSDRRRGGPRVADGGEFSYLTGHALFDIHGWRVEISRRRAQIVCFGSVSAAGFSLTGTGSFRVRTPGLYEPGRRYDISVVGPTGTNDYPQRADKKGRLTFTGRLAAAMHDPIIPGKRTQHFTTVGQAEVTTVRIASAKNDEPAVKTTDVSDSAHVDAKSTATSVYGYNGHNIVTALRPSE</sequence>
<name>A0A1D7W1A2_BREAU</name>
<accession>A0A2H1JIQ9</accession>
<feature type="compositionally biased region" description="Basic and acidic residues" evidence="1">
    <location>
        <begin position="327"/>
        <end position="345"/>
    </location>
</feature>
<dbReference type="EMBL" id="NRGQ01000026">
    <property type="protein sequence ID" value="PCC41647.1"/>
    <property type="molecule type" value="Genomic_DNA"/>
</dbReference>
<organism evidence="2 6">
    <name type="scientific">Brevibacterium aurantiacum</name>
    <dbReference type="NCBI Taxonomy" id="273384"/>
    <lineage>
        <taxon>Bacteria</taxon>
        <taxon>Bacillati</taxon>
        <taxon>Actinomycetota</taxon>
        <taxon>Actinomycetes</taxon>
        <taxon>Micrococcales</taxon>
        <taxon>Brevibacteriaceae</taxon>
        <taxon>Brevibacterium</taxon>
    </lineage>
</organism>
<dbReference type="PANTHER" id="PTHR48098:SF1">
    <property type="entry name" value="DIACYLGLYCEROL ACYLTRANSFERASE_MYCOLYLTRANSFERASE AG85A"/>
    <property type="match status" value="1"/>
</dbReference>
<dbReference type="KEGG" id="blin:BLSMQ_1071"/>
<accession>A0A2A3YQS6</accession>